<evidence type="ECO:0000313" key="1">
    <source>
        <dbReference type="EMBL" id="KAJ6763835.1"/>
    </source>
</evidence>
<comment type="caution">
    <text evidence="1">The sequence shown here is derived from an EMBL/GenBank/DDBJ whole genome shotgun (WGS) entry which is preliminary data.</text>
</comment>
<gene>
    <name evidence="1" type="ORF">OIU79_024390</name>
</gene>
<reference evidence="1" key="1">
    <citation type="submission" date="2022-11" db="EMBL/GenBank/DDBJ databases">
        <authorList>
            <person name="Hyden B.L."/>
            <person name="Feng K."/>
            <person name="Yates T."/>
            <person name="Jawdy S."/>
            <person name="Smart L.B."/>
            <person name="Muchero W."/>
        </authorList>
    </citation>
    <scope>NUCLEOTIDE SEQUENCE</scope>
    <source>
        <tissue evidence="1">Shoot tip</tissue>
    </source>
</reference>
<name>A0A9Q0WAR8_SALPP</name>
<protein>
    <submittedName>
        <fullName evidence="1">Uncharacterized protein</fullName>
    </submittedName>
</protein>
<organism evidence="1 2">
    <name type="scientific">Salix purpurea</name>
    <name type="common">Purple osier willow</name>
    <dbReference type="NCBI Taxonomy" id="77065"/>
    <lineage>
        <taxon>Eukaryota</taxon>
        <taxon>Viridiplantae</taxon>
        <taxon>Streptophyta</taxon>
        <taxon>Embryophyta</taxon>
        <taxon>Tracheophyta</taxon>
        <taxon>Spermatophyta</taxon>
        <taxon>Magnoliopsida</taxon>
        <taxon>eudicotyledons</taxon>
        <taxon>Gunneridae</taxon>
        <taxon>Pentapetalae</taxon>
        <taxon>rosids</taxon>
        <taxon>fabids</taxon>
        <taxon>Malpighiales</taxon>
        <taxon>Salicaceae</taxon>
        <taxon>Saliceae</taxon>
        <taxon>Salix</taxon>
    </lineage>
</organism>
<accession>A0A9Q0WAR8</accession>
<keyword evidence="2" id="KW-1185">Reference proteome</keyword>
<reference evidence="1" key="2">
    <citation type="journal article" date="2023" name="Int. J. Mol. Sci.">
        <title>De Novo Assembly and Annotation of 11 Diverse Shrub Willow (Salix) Genomes Reveals Novel Gene Organization in Sex-Linked Regions.</title>
        <authorList>
            <person name="Hyden B."/>
            <person name="Feng K."/>
            <person name="Yates T.B."/>
            <person name="Jawdy S."/>
            <person name="Cereghino C."/>
            <person name="Smart L.B."/>
            <person name="Muchero W."/>
        </authorList>
    </citation>
    <scope>NUCLEOTIDE SEQUENCE</scope>
    <source>
        <tissue evidence="1">Shoot tip</tissue>
    </source>
</reference>
<evidence type="ECO:0000313" key="2">
    <source>
        <dbReference type="Proteomes" id="UP001151532"/>
    </source>
</evidence>
<dbReference type="AlphaFoldDB" id="A0A9Q0WAR8"/>
<proteinExistence type="predicted"/>
<sequence length="48" mass="5540">MVEPFIIFHETNQGHKLVFVNIVAFFDPLIKHWYDGGPRISYGFNSSA</sequence>
<dbReference type="Proteomes" id="UP001151532">
    <property type="component" value="Chromosome 13"/>
</dbReference>
<dbReference type="EMBL" id="JAPFFK010000005">
    <property type="protein sequence ID" value="KAJ6763835.1"/>
    <property type="molecule type" value="Genomic_DNA"/>
</dbReference>